<evidence type="ECO:0000313" key="2">
    <source>
        <dbReference type="Proteomes" id="UP000189310"/>
    </source>
</evidence>
<reference evidence="1 2" key="1">
    <citation type="submission" date="2017-01" db="EMBL/GenBank/DDBJ databases">
        <title>Pseudomonas psychrotolerans genome sequencing and assembly.</title>
        <authorList>
            <person name="Vyas B."/>
            <person name="Mayilraj S."/>
        </authorList>
    </citation>
    <scope>NUCLEOTIDE SEQUENCE [LARGE SCALE GENOMIC DNA]</scope>
    <source>
        <strain evidence="1 2">SDS18</strain>
    </source>
</reference>
<sequence>MLVIGKRGQHSGSPGIGSHLETVVRTLHKPILVCAADFTELQRFLVAYDGNEATHQGLLPVAKSLLLSGLEGEILQVGGFQSGWPDWKPPRIS</sequence>
<dbReference type="EMBL" id="MTLN01000006">
    <property type="protein sequence ID" value="ONN71052.1"/>
    <property type="molecule type" value="Genomic_DNA"/>
</dbReference>
<dbReference type="Proteomes" id="UP000189310">
    <property type="component" value="Unassembled WGS sequence"/>
</dbReference>
<organism evidence="1 2">
    <name type="scientific">Pseudomonas oryzihabitans</name>
    <dbReference type="NCBI Taxonomy" id="47885"/>
    <lineage>
        <taxon>Bacteria</taxon>
        <taxon>Pseudomonadati</taxon>
        <taxon>Pseudomonadota</taxon>
        <taxon>Gammaproteobacteria</taxon>
        <taxon>Pseudomonadales</taxon>
        <taxon>Pseudomonadaceae</taxon>
        <taxon>Pseudomonas</taxon>
    </lineage>
</organism>
<gene>
    <name evidence="1" type="ORF">BVL52_11130</name>
</gene>
<protein>
    <submittedName>
        <fullName evidence="1">Uncharacterized protein</fullName>
    </submittedName>
</protein>
<name>A0ABX3IRR1_9PSED</name>
<comment type="caution">
    <text evidence="1">The sequence shown here is derived from an EMBL/GenBank/DDBJ whole genome shotgun (WGS) entry which is preliminary data.</text>
</comment>
<keyword evidence="2" id="KW-1185">Reference proteome</keyword>
<dbReference type="Gene3D" id="3.40.50.12370">
    <property type="match status" value="1"/>
</dbReference>
<evidence type="ECO:0000313" key="1">
    <source>
        <dbReference type="EMBL" id="ONN71052.1"/>
    </source>
</evidence>
<proteinExistence type="predicted"/>
<accession>A0ABX3IRR1</accession>